<dbReference type="AlphaFoldDB" id="A0A849SVJ4"/>
<reference evidence="1 2" key="1">
    <citation type="submission" date="2020-04" db="EMBL/GenBank/DDBJ databases">
        <title>Metagenomic profiling of ammonia- and methane-oxidizing microorganisms in a Dutch drinking water treatment plant.</title>
        <authorList>
            <person name="Poghosyan L."/>
            <person name="Leucker S."/>
        </authorList>
    </citation>
    <scope>NUCLEOTIDE SEQUENCE [LARGE SCALE GENOMIC DNA]</scope>
    <source>
        <strain evidence="1">S-RSF-IL-03</strain>
    </source>
</reference>
<comment type="caution">
    <text evidence="1">The sequence shown here is derived from an EMBL/GenBank/DDBJ whole genome shotgun (WGS) entry which is preliminary data.</text>
</comment>
<organism evidence="1 2">
    <name type="scientific">Eiseniibacteriota bacterium</name>
    <dbReference type="NCBI Taxonomy" id="2212470"/>
    <lineage>
        <taxon>Bacteria</taxon>
        <taxon>Candidatus Eiseniibacteriota</taxon>
    </lineage>
</organism>
<sequence>MALSEDLQKRWRRQRVRLVFDPQRPTLPRGAWFTAPGSTAGQKMLQVAREEEVVAHRTALARVPGAPEAGIAAVCKVRGLTWGPPRLGPVTYERRVAIHAVVTLWGGLPAQEEWVLLLGPDGALIEWARSPELGELRARDGLYQIHDELSAEEIERLVTAAREHFDAVLGEREREWEQGVGPRRDEELRRLSAFFAARVEEEEERTRRRISGADVAETEDGDTTSLKLEWERRAAEVRQRWALRTEVRWWGIEEWAWPVAELEQELRAGAMHVRLTSRVDVARGRPALPRCPGCGTPAEMLVRARGTVACAHCAP</sequence>
<accession>A0A849SVJ4</accession>
<evidence type="ECO:0000313" key="1">
    <source>
        <dbReference type="EMBL" id="NOT33189.1"/>
    </source>
</evidence>
<protein>
    <submittedName>
        <fullName evidence="1">Uncharacterized protein</fullName>
    </submittedName>
</protein>
<dbReference type="EMBL" id="JABFRW010000032">
    <property type="protein sequence ID" value="NOT33189.1"/>
    <property type="molecule type" value="Genomic_DNA"/>
</dbReference>
<name>A0A849SVJ4_UNCEI</name>
<evidence type="ECO:0000313" key="2">
    <source>
        <dbReference type="Proteomes" id="UP000580839"/>
    </source>
</evidence>
<gene>
    <name evidence="1" type="ORF">HOP12_03365</name>
</gene>
<dbReference type="Proteomes" id="UP000580839">
    <property type="component" value="Unassembled WGS sequence"/>
</dbReference>
<proteinExistence type="predicted"/>